<accession>A0A6N2KET6</accession>
<dbReference type="AlphaFoldDB" id="A0A6N2KET6"/>
<gene>
    <name evidence="2" type="ORF">SVIM_LOCUS36575</name>
</gene>
<proteinExistence type="predicted"/>
<name>A0A6N2KET6_SALVM</name>
<evidence type="ECO:0000313" key="2">
    <source>
        <dbReference type="EMBL" id="VFU23511.1"/>
    </source>
</evidence>
<feature type="region of interest" description="Disordered" evidence="1">
    <location>
        <begin position="1"/>
        <end position="21"/>
    </location>
</feature>
<reference evidence="2" key="1">
    <citation type="submission" date="2019-03" db="EMBL/GenBank/DDBJ databases">
        <authorList>
            <person name="Mank J."/>
            <person name="Almeida P."/>
        </authorList>
    </citation>
    <scope>NUCLEOTIDE SEQUENCE</scope>
    <source>
        <strain evidence="2">78183</strain>
    </source>
</reference>
<evidence type="ECO:0000256" key="1">
    <source>
        <dbReference type="SAM" id="MobiDB-lite"/>
    </source>
</evidence>
<dbReference type="EMBL" id="CAADRP010000114">
    <property type="protein sequence ID" value="VFU23511.1"/>
    <property type="molecule type" value="Genomic_DNA"/>
</dbReference>
<sequence length="77" mass="8532">MILRTPPAKRTRGGVADANAIPITESPQLDHHHLVINEDNSIPPLQPCSDHPSSPEQLLCTYQCRQLVKSGFTDVQF</sequence>
<organism evidence="2">
    <name type="scientific">Salix viminalis</name>
    <name type="common">Common osier</name>
    <name type="synonym">Basket willow</name>
    <dbReference type="NCBI Taxonomy" id="40686"/>
    <lineage>
        <taxon>Eukaryota</taxon>
        <taxon>Viridiplantae</taxon>
        <taxon>Streptophyta</taxon>
        <taxon>Embryophyta</taxon>
        <taxon>Tracheophyta</taxon>
        <taxon>Spermatophyta</taxon>
        <taxon>Magnoliopsida</taxon>
        <taxon>eudicotyledons</taxon>
        <taxon>Gunneridae</taxon>
        <taxon>Pentapetalae</taxon>
        <taxon>rosids</taxon>
        <taxon>fabids</taxon>
        <taxon>Malpighiales</taxon>
        <taxon>Salicaceae</taxon>
        <taxon>Saliceae</taxon>
        <taxon>Salix</taxon>
    </lineage>
</organism>
<protein>
    <submittedName>
        <fullName evidence="2">Uncharacterized protein</fullName>
    </submittedName>
</protein>